<dbReference type="InterPro" id="IPR017871">
    <property type="entry name" value="ABC_transporter-like_CS"/>
</dbReference>
<evidence type="ECO:0000256" key="4">
    <source>
        <dbReference type="ARBA" id="ARBA00022840"/>
    </source>
</evidence>
<evidence type="ECO:0000259" key="5">
    <source>
        <dbReference type="PROSITE" id="PS50893"/>
    </source>
</evidence>
<dbReference type="Pfam" id="PF00005">
    <property type="entry name" value="ABC_tran"/>
    <property type="match status" value="1"/>
</dbReference>
<keyword evidence="7" id="KW-1185">Reference proteome</keyword>
<dbReference type="EMBL" id="BOSM01000006">
    <property type="protein sequence ID" value="GIP59723.1"/>
    <property type="molecule type" value="Genomic_DNA"/>
</dbReference>
<evidence type="ECO:0000256" key="1">
    <source>
        <dbReference type="ARBA" id="ARBA00005417"/>
    </source>
</evidence>
<dbReference type="NCBIfam" id="TIGR01727">
    <property type="entry name" value="oligo_HPY"/>
    <property type="match status" value="1"/>
</dbReference>
<dbReference type="NCBIfam" id="NF008453">
    <property type="entry name" value="PRK11308.1"/>
    <property type="match status" value="1"/>
</dbReference>
<feature type="domain" description="ABC transporter" evidence="5">
    <location>
        <begin position="14"/>
        <end position="263"/>
    </location>
</feature>
<dbReference type="SMART" id="SM00382">
    <property type="entry name" value="AAA"/>
    <property type="match status" value="1"/>
</dbReference>
<keyword evidence="4 6" id="KW-0067">ATP-binding</keyword>
<comment type="similarity">
    <text evidence="1">Belongs to the ABC transporter superfamily.</text>
</comment>
<accession>A0ABQ4MUV5</accession>
<evidence type="ECO:0000256" key="3">
    <source>
        <dbReference type="ARBA" id="ARBA00022741"/>
    </source>
</evidence>
<name>A0ABQ4MUV5_9BACL</name>
<dbReference type="GO" id="GO:0005524">
    <property type="term" value="F:ATP binding"/>
    <property type="evidence" value="ECO:0007669"/>
    <property type="project" value="UniProtKB-KW"/>
</dbReference>
<dbReference type="Proteomes" id="UP000681290">
    <property type="component" value="Unassembled WGS sequence"/>
</dbReference>
<reference evidence="6 7" key="1">
    <citation type="submission" date="2021-03" db="EMBL/GenBank/DDBJ databases">
        <title>Antimicrobial resistance genes in bacteria isolated from Japanese honey, and their potential for conferring macrolide and lincosamide resistance in the American foulbrood pathogen Paenibacillus larvae.</title>
        <authorList>
            <person name="Okamoto M."/>
            <person name="Kumagai M."/>
            <person name="Kanamori H."/>
            <person name="Takamatsu D."/>
        </authorList>
    </citation>
    <scope>NUCLEOTIDE SEQUENCE [LARGE SCALE GENOMIC DNA]</scope>
    <source>
        <strain evidence="6 7">J15TS10</strain>
    </source>
</reference>
<dbReference type="Pfam" id="PF08352">
    <property type="entry name" value="oligo_HPY"/>
    <property type="match status" value="1"/>
</dbReference>
<dbReference type="InterPro" id="IPR027417">
    <property type="entry name" value="P-loop_NTPase"/>
</dbReference>
<organism evidence="6 7">
    <name type="scientific">Paenibacillus woosongensis</name>
    <dbReference type="NCBI Taxonomy" id="307580"/>
    <lineage>
        <taxon>Bacteria</taxon>
        <taxon>Bacillati</taxon>
        <taxon>Bacillota</taxon>
        <taxon>Bacilli</taxon>
        <taxon>Bacillales</taxon>
        <taxon>Paenibacillaceae</taxon>
        <taxon>Paenibacillus</taxon>
    </lineage>
</organism>
<dbReference type="RefSeq" id="WP_280530423.1">
    <property type="nucleotide sequence ID" value="NZ_BOSM01000006.1"/>
</dbReference>
<dbReference type="PANTHER" id="PTHR43776:SF7">
    <property type="entry name" value="D,D-DIPEPTIDE TRANSPORT ATP-BINDING PROTEIN DDPF-RELATED"/>
    <property type="match status" value="1"/>
</dbReference>
<keyword evidence="2" id="KW-0813">Transport</keyword>
<dbReference type="PROSITE" id="PS00211">
    <property type="entry name" value="ABC_TRANSPORTER_1"/>
    <property type="match status" value="1"/>
</dbReference>
<dbReference type="Gene3D" id="3.40.50.300">
    <property type="entry name" value="P-loop containing nucleotide triphosphate hydrolases"/>
    <property type="match status" value="1"/>
</dbReference>
<dbReference type="SUPFAM" id="SSF52540">
    <property type="entry name" value="P-loop containing nucleoside triphosphate hydrolases"/>
    <property type="match status" value="1"/>
</dbReference>
<dbReference type="PROSITE" id="PS50893">
    <property type="entry name" value="ABC_TRANSPORTER_2"/>
    <property type="match status" value="1"/>
</dbReference>
<protein>
    <submittedName>
        <fullName evidence="6">ABC transporter ATP-binding protein</fullName>
    </submittedName>
</protein>
<evidence type="ECO:0000313" key="6">
    <source>
        <dbReference type="EMBL" id="GIP59723.1"/>
    </source>
</evidence>
<dbReference type="InterPro" id="IPR003439">
    <property type="entry name" value="ABC_transporter-like_ATP-bd"/>
</dbReference>
<dbReference type="CDD" id="cd03257">
    <property type="entry name" value="ABC_NikE_OppD_transporters"/>
    <property type="match status" value="1"/>
</dbReference>
<proteinExistence type="inferred from homology"/>
<comment type="caution">
    <text evidence="6">The sequence shown here is derived from an EMBL/GenBank/DDBJ whole genome shotgun (WGS) entry which is preliminary data.</text>
</comment>
<dbReference type="InterPro" id="IPR050319">
    <property type="entry name" value="ABC_transp_ATP-bind"/>
</dbReference>
<dbReference type="InterPro" id="IPR003593">
    <property type="entry name" value="AAA+_ATPase"/>
</dbReference>
<evidence type="ECO:0000256" key="2">
    <source>
        <dbReference type="ARBA" id="ARBA00022448"/>
    </source>
</evidence>
<gene>
    <name evidence="6" type="ORF">J15TS10_35370</name>
</gene>
<keyword evidence="3" id="KW-0547">Nucleotide-binding</keyword>
<dbReference type="PANTHER" id="PTHR43776">
    <property type="entry name" value="TRANSPORT ATP-BINDING PROTEIN"/>
    <property type="match status" value="1"/>
</dbReference>
<evidence type="ECO:0000313" key="7">
    <source>
        <dbReference type="Proteomes" id="UP000681290"/>
    </source>
</evidence>
<dbReference type="InterPro" id="IPR013563">
    <property type="entry name" value="Oligopep_ABC_C"/>
</dbReference>
<sequence>MSMTEQREQITPLLVADNIKKHYKQSAKLFGLGRSVVKAVDGVSFELMPGETLSLVGESGCGKSTTGRAVLYLERPTEGQVRYNGQDLSTLSGEQLRKLRKDMQIVFQDPYSALNGRMKVRDILTEPFRIHQLHPGQEEQQARQLLEMVGLSPASLEKYPHEFSGGQRQRIVIARAIALRPQFIVCDEPVSALDVSVQSQIVNLFGQLQKELDLTYLFISHDLSVVRHVSDRVGVMYLGKMVELGHKAAVFDQPLHPYTQALMSAIPIPNPKIQRQREKITLRGELPSPLNPPTGCRFHTRCPWAVEQCRQIEPEWREARPDHWVACHLVDA</sequence>